<gene>
    <name evidence="9" type="primary">LOC113717088</name>
</gene>
<protein>
    <recommendedName>
        <fullName evidence="6">WAT1-related protein</fullName>
    </recommendedName>
</protein>
<feature type="transmembrane region" description="Helical" evidence="6">
    <location>
        <begin position="177"/>
        <end position="203"/>
    </location>
</feature>
<organism evidence="8 9">
    <name type="scientific">Coffea arabica</name>
    <name type="common">Arabian coffee</name>
    <dbReference type="NCBI Taxonomy" id="13443"/>
    <lineage>
        <taxon>Eukaryota</taxon>
        <taxon>Viridiplantae</taxon>
        <taxon>Streptophyta</taxon>
        <taxon>Embryophyta</taxon>
        <taxon>Tracheophyta</taxon>
        <taxon>Spermatophyta</taxon>
        <taxon>Magnoliopsida</taxon>
        <taxon>eudicotyledons</taxon>
        <taxon>Gunneridae</taxon>
        <taxon>Pentapetalae</taxon>
        <taxon>asterids</taxon>
        <taxon>lamiids</taxon>
        <taxon>Gentianales</taxon>
        <taxon>Rubiaceae</taxon>
        <taxon>Ixoroideae</taxon>
        <taxon>Gardenieae complex</taxon>
        <taxon>Bertiereae - Coffeeae clade</taxon>
        <taxon>Coffeeae</taxon>
        <taxon>Coffea</taxon>
    </lineage>
</organism>
<evidence type="ECO:0000256" key="5">
    <source>
        <dbReference type="ARBA" id="ARBA00023136"/>
    </source>
</evidence>
<reference evidence="8" key="1">
    <citation type="journal article" date="2025" name="Foods">
        <title>Unveiling the Microbial Signatures of Arabica Coffee Cherries: Insights into Ripeness Specific Diversity, Functional Traits, and Implications for Quality and Safety.</title>
        <authorList>
            <consortium name="RefSeq"/>
            <person name="Tenea G.N."/>
            <person name="Cifuentes V."/>
            <person name="Reyes P."/>
            <person name="Cevallos-Vallejos M."/>
        </authorList>
    </citation>
    <scope>NUCLEOTIDE SEQUENCE [LARGE SCALE GENOMIC DNA]</scope>
</reference>
<keyword evidence="4 6" id="KW-1133">Transmembrane helix</keyword>
<reference evidence="9" key="2">
    <citation type="submission" date="2025-08" db="UniProtKB">
        <authorList>
            <consortium name="RefSeq"/>
        </authorList>
    </citation>
    <scope>IDENTIFICATION</scope>
    <source>
        <tissue evidence="9">Leaves</tissue>
    </source>
</reference>
<evidence type="ECO:0000313" key="9">
    <source>
        <dbReference type="RefSeq" id="XP_027097539.1"/>
    </source>
</evidence>
<dbReference type="AlphaFoldDB" id="A0A6P6V3A3"/>
<dbReference type="PANTHER" id="PTHR31218">
    <property type="entry name" value="WAT1-RELATED PROTEIN"/>
    <property type="match status" value="1"/>
</dbReference>
<feature type="transmembrane region" description="Helical" evidence="6">
    <location>
        <begin position="7"/>
        <end position="26"/>
    </location>
</feature>
<dbReference type="GeneID" id="113717088"/>
<keyword evidence="3 6" id="KW-0812">Transmembrane</keyword>
<dbReference type="InterPro" id="IPR037185">
    <property type="entry name" value="EmrE-like"/>
</dbReference>
<feature type="transmembrane region" description="Helical" evidence="6">
    <location>
        <begin position="38"/>
        <end position="59"/>
    </location>
</feature>
<feature type="transmembrane region" description="Helical" evidence="6">
    <location>
        <begin position="99"/>
        <end position="119"/>
    </location>
</feature>
<accession>A0A6P6V3A3</accession>
<proteinExistence type="inferred from homology"/>
<feature type="transmembrane region" description="Helical" evidence="6">
    <location>
        <begin position="131"/>
        <end position="151"/>
    </location>
</feature>
<evidence type="ECO:0000256" key="2">
    <source>
        <dbReference type="ARBA" id="ARBA00007635"/>
    </source>
</evidence>
<evidence type="ECO:0000256" key="1">
    <source>
        <dbReference type="ARBA" id="ARBA00004141"/>
    </source>
</evidence>
<dbReference type="Proteomes" id="UP001652660">
    <property type="component" value="Chromosome 11c"/>
</dbReference>
<comment type="similarity">
    <text evidence="2 6">Belongs to the drug/metabolite transporter (DMT) superfamily. Plant drug/metabolite exporter (P-DME) (TC 2.A.7.4) family.</text>
</comment>
<keyword evidence="8" id="KW-1185">Reference proteome</keyword>
<dbReference type="SUPFAM" id="SSF103481">
    <property type="entry name" value="Multidrug resistance efflux transporter EmrE"/>
    <property type="match status" value="2"/>
</dbReference>
<dbReference type="InterPro" id="IPR030184">
    <property type="entry name" value="WAT1-related"/>
</dbReference>
<dbReference type="Pfam" id="PF00892">
    <property type="entry name" value="EamA"/>
    <property type="match status" value="1"/>
</dbReference>
<dbReference type="GO" id="GO:0016020">
    <property type="term" value="C:membrane"/>
    <property type="evidence" value="ECO:0007669"/>
    <property type="project" value="UniProtKB-SubCell"/>
</dbReference>
<name>A0A6P6V3A3_COFAR</name>
<evidence type="ECO:0000313" key="8">
    <source>
        <dbReference type="Proteomes" id="UP001652660"/>
    </source>
</evidence>
<feature type="transmembrane region" description="Helical" evidence="6">
    <location>
        <begin position="251"/>
        <end position="269"/>
    </location>
</feature>
<evidence type="ECO:0000256" key="6">
    <source>
        <dbReference type="RuleBase" id="RU363077"/>
    </source>
</evidence>
<keyword evidence="5 6" id="KW-0472">Membrane</keyword>
<dbReference type="InterPro" id="IPR000620">
    <property type="entry name" value="EamA_dom"/>
</dbReference>
<feature type="domain" description="EamA" evidence="7">
    <location>
        <begin position="13"/>
        <end position="149"/>
    </location>
</feature>
<dbReference type="GO" id="GO:0022857">
    <property type="term" value="F:transmembrane transporter activity"/>
    <property type="evidence" value="ECO:0007669"/>
    <property type="project" value="InterPro"/>
</dbReference>
<evidence type="ECO:0000256" key="4">
    <source>
        <dbReference type="ARBA" id="ARBA00022989"/>
    </source>
</evidence>
<evidence type="ECO:0000259" key="7">
    <source>
        <dbReference type="Pfam" id="PF00892"/>
    </source>
</evidence>
<feature type="transmembrane region" description="Helical" evidence="6">
    <location>
        <begin position="224"/>
        <end position="245"/>
    </location>
</feature>
<evidence type="ECO:0000256" key="3">
    <source>
        <dbReference type="ARBA" id="ARBA00022692"/>
    </source>
</evidence>
<feature type="transmembrane region" description="Helical" evidence="6">
    <location>
        <begin position="71"/>
        <end position="93"/>
    </location>
</feature>
<dbReference type="RefSeq" id="XP_027097539.1">
    <property type="nucleotide sequence ID" value="XM_027241738.2"/>
</dbReference>
<comment type="subcellular location">
    <subcellularLocation>
        <location evidence="1 6">Membrane</location>
        <topology evidence="1 6">Multi-pass membrane protein</topology>
    </subcellularLocation>
</comment>
<sequence length="303" mass="32599">MEKMKSVAPYLGMVIAQTAQVGLIIVSKEAMSNGMSKYVFVTYSNALASLILLPTSFLAHRSNRPPLTFKLVSGFFLLGVLGCTAQVTGYAGIDYTSASFASAMLNLIPGFTFVLAVIFRMEKVDCRTSSTIAKSIGTIVSIAGAFILILYKGLPILMASSSPITHYDLLNQQQSNWVLGGLFLAIDCLAASMFIIVQGFLSFQGIFGSALQVSLSTWCVHKKGPLFVTMFHPLGIVIAAAFNIIISKDAFYVGSLVGSILIVIGFYSVMWGKAREGKVVEDQLRGSTVFNAESSPLLQNQDP</sequence>